<feature type="region of interest" description="Disordered" evidence="1">
    <location>
        <begin position="630"/>
        <end position="661"/>
    </location>
</feature>
<feature type="region of interest" description="Disordered" evidence="1">
    <location>
        <begin position="151"/>
        <end position="200"/>
    </location>
</feature>
<evidence type="ECO:0000313" key="2">
    <source>
        <dbReference type="EMBL" id="JAI41808.1"/>
    </source>
</evidence>
<evidence type="ECO:0000256" key="1">
    <source>
        <dbReference type="SAM" id="MobiDB-lite"/>
    </source>
</evidence>
<feature type="region of interest" description="Disordered" evidence="1">
    <location>
        <begin position="300"/>
        <end position="324"/>
    </location>
</feature>
<feature type="compositionally biased region" description="Basic and acidic residues" evidence="1">
    <location>
        <begin position="592"/>
        <end position="607"/>
    </location>
</feature>
<feature type="compositionally biased region" description="Low complexity" evidence="1">
    <location>
        <begin position="85"/>
        <end position="97"/>
    </location>
</feature>
<name>A0A0K8VSJ5_BACLA</name>
<feature type="compositionally biased region" description="Basic and acidic residues" evidence="1">
    <location>
        <begin position="300"/>
        <end position="310"/>
    </location>
</feature>
<protein>
    <submittedName>
        <fullName evidence="2">Uncharacterized protein</fullName>
    </submittedName>
</protein>
<organism evidence="2">
    <name type="scientific">Bactrocera latifrons</name>
    <name type="common">Malaysian fruit fly</name>
    <name type="synonym">Chaetodacus latifrons</name>
    <dbReference type="NCBI Taxonomy" id="174628"/>
    <lineage>
        <taxon>Eukaryota</taxon>
        <taxon>Metazoa</taxon>
        <taxon>Ecdysozoa</taxon>
        <taxon>Arthropoda</taxon>
        <taxon>Hexapoda</taxon>
        <taxon>Insecta</taxon>
        <taxon>Pterygota</taxon>
        <taxon>Neoptera</taxon>
        <taxon>Endopterygota</taxon>
        <taxon>Diptera</taxon>
        <taxon>Brachycera</taxon>
        <taxon>Muscomorpha</taxon>
        <taxon>Tephritoidea</taxon>
        <taxon>Tephritidae</taxon>
        <taxon>Bactrocera</taxon>
        <taxon>Bactrocera</taxon>
    </lineage>
</organism>
<gene>
    <name evidence="2" type="ORF">c0_g1_i1</name>
</gene>
<feature type="compositionally biased region" description="Polar residues" evidence="1">
    <location>
        <begin position="155"/>
        <end position="200"/>
    </location>
</feature>
<proteinExistence type="predicted"/>
<feature type="region of interest" description="Disordered" evidence="1">
    <location>
        <begin position="571"/>
        <end position="612"/>
    </location>
</feature>
<sequence length="688" mass="78399">PDEEEITEPAGQHTTCGPDEEEIIDQAEPHTTCGPDEEEITDLAVKTTNHETQTPKPINPYNECGALQILYNNATTPIPDRSAGTNTTNDTSFTTPNSIEAYPTMCFPVTQPPGNSTLEVTTTVSSQNVPAQPSNDTQMATTTAYQAASSAVTQPPESAPTQTVQTTQLPAGDTQEATTQVQTVSPTEVTTPTNNPQEGTTQFLVGYATMCYPVTEAPIATTAKPPTQVNTQKLRRHLKHRWKAQREFHAPSMRAKLSRVVRELRERENKEVDKSKMLTLVHYAGQPRYQRYYLRGLKDSESSESRHKMYESNYYPDEQDQPKYEKRSKNLHYPDYKEVRDEDQSGIFEDALKVKLPFCPTKPPPPQPMAQKCAGKNHNIQHFRHKPTTQPMPLMPRDQCKKCDDDNIASPYMVPIPHIGTGSNDVCKSLDDADDFCLDTDFGDKNKFDTDKGCNDFGIEQFTKKSQAQISLENFRKQEQADPIQQKLSFMGRLLGRNKNCGSTKEVSNAKALTTASPAKESTESKEKSFFSLHKLFSKWFKSKPNCDRCHQKVKLKDILQHKDSIKRLKSGTTKTKRQKSEQFGNFRHQRRSTEIRRQRHKADFGSKLRSRQINKHSSNLCKINARKAARDHFTEHRKRRRHALRRRPRRTSFYEQSNSHMNWRSDDVPDLPLSWNGNFESDTDNIF</sequence>
<dbReference type="AlphaFoldDB" id="A0A0K8VSJ5"/>
<dbReference type="EMBL" id="GDHF01010506">
    <property type="protein sequence ID" value="JAI41808.1"/>
    <property type="molecule type" value="Transcribed_RNA"/>
</dbReference>
<feature type="non-terminal residue" evidence="2">
    <location>
        <position position="1"/>
    </location>
</feature>
<feature type="region of interest" description="Disordered" evidence="1">
    <location>
        <begin position="78"/>
        <end position="97"/>
    </location>
</feature>
<reference evidence="2" key="1">
    <citation type="submission" date="2015-06" db="EMBL/GenBank/DDBJ databases">
        <authorList>
            <person name="Hoefler B.C."/>
            <person name="Straight P.D."/>
        </authorList>
    </citation>
    <scope>NUCLEOTIDE SEQUENCE</scope>
</reference>
<feature type="compositionally biased region" description="Basic residues" evidence="1">
    <location>
        <begin position="636"/>
        <end position="651"/>
    </location>
</feature>
<accession>A0A0K8VSJ5</accession>